<dbReference type="PaxDb" id="4577-GRMZM2G149988_P01"/>
<organism evidence="6">
    <name type="scientific">Zea mays</name>
    <name type="common">Maize</name>
    <dbReference type="NCBI Taxonomy" id="4577"/>
    <lineage>
        <taxon>Eukaryota</taxon>
        <taxon>Viridiplantae</taxon>
        <taxon>Streptophyta</taxon>
        <taxon>Embryophyta</taxon>
        <taxon>Tracheophyta</taxon>
        <taxon>Spermatophyta</taxon>
        <taxon>Magnoliopsida</taxon>
        <taxon>Liliopsida</taxon>
        <taxon>Poales</taxon>
        <taxon>Poaceae</taxon>
        <taxon>PACMAD clade</taxon>
        <taxon>Panicoideae</taxon>
        <taxon>Andropogonodae</taxon>
        <taxon>Andropogoneae</taxon>
        <taxon>Tripsacinae</taxon>
        <taxon>Zea</taxon>
    </lineage>
</organism>
<protein>
    <recommendedName>
        <fullName evidence="5">Hcy-binding domain-containing protein</fullName>
    </recommendedName>
</protein>
<evidence type="ECO:0000256" key="1">
    <source>
        <dbReference type="ARBA" id="ARBA00022603"/>
    </source>
</evidence>
<feature type="compositionally biased region" description="Polar residues" evidence="3">
    <location>
        <begin position="1"/>
        <end position="13"/>
    </location>
</feature>
<dbReference type="Gene3D" id="3.20.20.330">
    <property type="entry name" value="Homocysteine-binding-like domain"/>
    <property type="match status" value="1"/>
</dbReference>
<evidence type="ECO:0000256" key="4">
    <source>
        <dbReference type="SAM" id="Phobius"/>
    </source>
</evidence>
<dbReference type="Pfam" id="PF09187">
    <property type="entry name" value="RdDM_RDM1"/>
    <property type="match status" value="1"/>
</dbReference>
<keyword evidence="2" id="KW-0808">Transferase</keyword>
<proteinExistence type="predicted"/>
<keyword evidence="4" id="KW-1133">Transmembrane helix</keyword>
<dbReference type="InterPro" id="IPR036589">
    <property type="entry name" value="HCY_dom_sf"/>
</dbReference>
<dbReference type="SUPFAM" id="SSF109920">
    <property type="entry name" value="Hypothetical protein At3g22680"/>
    <property type="match status" value="2"/>
</dbReference>
<feature type="region of interest" description="Disordered" evidence="3">
    <location>
        <begin position="1"/>
        <end position="20"/>
    </location>
</feature>
<dbReference type="PANTHER" id="PTHR36366:SF1">
    <property type="entry name" value="PROTEIN RDM1"/>
    <property type="match status" value="1"/>
</dbReference>
<feature type="domain" description="Hcy-binding" evidence="5">
    <location>
        <begin position="246"/>
        <end position="284"/>
    </location>
</feature>
<name>A0A1D6DTG2_MAIZE</name>
<evidence type="ECO:0000313" key="6">
    <source>
        <dbReference type="EMBL" id="ONM12151.1"/>
    </source>
</evidence>
<keyword evidence="4" id="KW-0812">Transmembrane</keyword>
<dbReference type="InterPro" id="IPR003726">
    <property type="entry name" value="HCY_dom"/>
</dbReference>
<dbReference type="PANTHER" id="PTHR36366">
    <property type="entry name" value="PROTEIN RDM1"/>
    <property type="match status" value="1"/>
</dbReference>
<dbReference type="GO" id="GO:0005634">
    <property type="term" value="C:nucleus"/>
    <property type="evidence" value="ECO:0007669"/>
    <property type="project" value="InterPro"/>
</dbReference>
<evidence type="ECO:0000256" key="3">
    <source>
        <dbReference type="SAM" id="MobiDB-lite"/>
    </source>
</evidence>
<keyword evidence="1" id="KW-0489">Methyltransferase</keyword>
<dbReference type="ExpressionAtlas" id="A0A1D6DTG2">
    <property type="expression patterns" value="baseline and differential"/>
</dbReference>
<dbReference type="Pfam" id="PF02574">
    <property type="entry name" value="S-methyl_trans"/>
    <property type="match status" value="1"/>
</dbReference>
<dbReference type="InterPro" id="IPR036319">
    <property type="entry name" value="RDM1_sf"/>
</dbReference>
<keyword evidence="4" id="KW-0472">Membrane</keyword>
<dbReference type="GO" id="GO:0080188">
    <property type="term" value="P:gene silencing by siRNA-directed DNA methylation"/>
    <property type="evidence" value="ECO:0007669"/>
    <property type="project" value="InterPro"/>
</dbReference>
<dbReference type="InParanoid" id="A0A1D6DTG2"/>
<dbReference type="InterPro" id="IPR015270">
    <property type="entry name" value="RDM1_plant"/>
</dbReference>
<evidence type="ECO:0000259" key="5">
    <source>
        <dbReference type="Pfam" id="PF02574"/>
    </source>
</evidence>
<sequence>MTSKVTPHNSTTLEEMDPKQENNKLVKESIFYTVETLGVVLAYMGSLESLLTYHKDVDEKLLYETFSVFGVIVTNPKDGFKNGSNMPIEMCIPVPAYCDSVTPFTLWLGLAGSLKQYLTNVLLKTSTSLRGHLGPKSEEPSHYLTNVLLKCGTNKGLRLGSDVEHRHLNDIIHPSRAETLIWGPLKRFSSHQVESSASFETTVGYLAVCISCYIFIVIRLGYNYRRKSKAKGSFQKPLSKTEESTGVSDGDFVSYVNEWRIDGATLIGSCYRTTPNTIRAIHRTLNQGSNEQQLPLA</sequence>
<dbReference type="eggNOG" id="KOG1579">
    <property type="taxonomic scope" value="Eukaryota"/>
</dbReference>
<dbReference type="Gene3D" id="1.20.120.690">
    <property type="entry name" value="RDM1 protein domain"/>
    <property type="match status" value="1"/>
</dbReference>
<dbReference type="SUPFAM" id="SSF82282">
    <property type="entry name" value="Homocysteine S-methyltransferase"/>
    <property type="match status" value="1"/>
</dbReference>
<gene>
    <name evidence="6" type="ORF">ZEAMMB73_Zm00001d001836</name>
</gene>
<accession>A0A1D6DTG2</accession>
<feature type="transmembrane region" description="Helical" evidence="4">
    <location>
        <begin position="203"/>
        <end position="222"/>
    </location>
</feature>
<evidence type="ECO:0000256" key="2">
    <source>
        <dbReference type="ARBA" id="ARBA00022679"/>
    </source>
</evidence>
<dbReference type="EMBL" id="CM007648">
    <property type="protein sequence ID" value="ONM12151.1"/>
    <property type="molecule type" value="Genomic_DNA"/>
</dbReference>
<dbReference type="AlphaFoldDB" id="A0A1D6DTG2"/>
<reference evidence="6" key="1">
    <citation type="submission" date="2015-12" db="EMBL/GenBank/DDBJ databases">
        <title>Update maize B73 reference genome by single molecule sequencing technologies.</title>
        <authorList>
            <consortium name="Maize Genome Sequencing Project"/>
            <person name="Ware D."/>
        </authorList>
    </citation>
    <scope>NUCLEOTIDE SEQUENCE [LARGE SCALE GENOMIC DNA]</scope>
    <source>
        <tissue evidence="6">Seedling</tissue>
    </source>
</reference>
<dbReference type="IntAct" id="A0A1D6DTG2">
    <property type="interactions" value="1"/>
</dbReference>